<keyword evidence="2 3" id="KW-0040">ANK repeat</keyword>
<evidence type="ECO:0000256" key="1">
    <source>
        <dbReference type="ARBA" id="ARBA00022737"/>
    </source>
</evidence>
<feature type="repeat" description="ANK" evidence="3">
    <location>
        <begin position="194"/>
        <end position="226"/>
    </location>
</feature>
<feature type="repeat" description="ANK" evidence="3">
    <location>
        <begin position="289"/>
        <end position="321"/>
    </location>
</feature>
<evidence type="ECO:0008006" key="6">
    <source>
        <dbReference type="Google" id="ProtNLM"/>
    </source>
</evidence>
<feature type="repeat" description="ANK" evidence="3">
    <location>
        <begin position="322"/>
        <end position="354"/>
    </location>
</feature>
<evidence type="ECO:0000313" key="5">
    <source>
        <dbReference type="Proteomes" id="UP000683360"/>
    </source>
</evidence>
<dbReference type="PROSITE" id="PS50088">
    <property type="entry name" value="ANK_REPEAT"/>
    <property type="match status" value="6"/>
</dbReference>
<gene>
    <name evidence="4" type="ORF">MEDL_13564</name>
</gene>
<dbReference type="AlphaFoldDB" id="A0A8S3R144"/>
<name>A0A8S3R144_MYTED</name>
<dbReference type="InterPro" id="IPR050889">
    <property type="entry name" value="Dendritic_Spine_Reg/Scaffold"/>
</dbReference>
<dbReference type="SUPFAM" id="SSF48403">
    <property type="entry name" value="Ankyrin repeat"/>
    <property type="match status" value="1"/>
</dbReference>
<keyword evidence="1" id="KW-0677">Repeat</keyword>
<evidence type="ECO:0000256" key="2">
    <source>
        <dbReference type="ARBA" id="ARBA00023043"/>
    </source>
</evidence>
<protein>
    <recommendedName>
        <fullName evidence="6">Ankyrin repeat protein</fullName>
    </recommendedName>
</protein>
<organism evidence="4 5">
    <name type="scientific">Mytilus edulis</name>
    <name type="common">Blue mussel</name>
    <dbReference type="NCBI Taxonomy" id="6550"/>
    <lineage>
        <taxon>Eukaryota</taxon>
        <taxon>Metazoa</taxon>
        <taxon>Spiralia</taxon>
        <taxon>Lophotrochozoa</taxon>
        <taxon>Mollusca</taxon>
        <taxon>Bivalvia</taxon>
        <taxon>Autobranchia</taxon>
        <taxon>Pteriomorphia</taxon>
        <taxon>Mytilida</taxon>
        <taxon>Mytiloidea</taxon>
        <taxon>Mytilidae</taxon>
        <taxon>Mytilinae</taxon>
        <taxon>Mytilus</taxon>
    </lineage>
</organism>
<evidence type="ECO:0000313" key="4">
    <source>
        <dbReference type="EMBL" id="CAG2198851.1"/>
    </source>
</evidence>
<dbReference type="OrthoDB" id="7464126at2759"/>
<feature type="repeat" description="ANK" evidence="3">
    <location>
        <begin position="227"/>
        <end position="259"/>
    </location>
</feature>
<dbReference type="Proteomes" id="UP000683360">
    <property type="component" value="Unassembled WGS sequence"/>
</dbReference>
<dbReference type="EMBL" id="CAJPWZ010000700">
    <property type="protein sequence ID" value="CAG2198851.1"/>
    <property type="molecule type" value="Genomic_DNA"/>
</dbReference>
<sequence>MNACIDTYFIKVDREYKVIHDKMFDFLCSYFGKTLITPILKYADDKVICERVQLESLPEEHGYFTVIVSEKDENTYIDRIKTDIVNGKIHCCLNNMQMKYKEYRIKFRDILKNLEYKLVRNLIKSKDDNGINSFISSCLRGYDELVDFFISLGADVDCQIGFFTPLTAACHDGHLKTVGILLEEGSNINYTNTQGETPLYTACYEGHYSLVNRLIDKKADINKQNNFNRTPLHASCMLGHATIVSLLIDKGANVFQYEDLLIAATIGGNDKIVERLLSKGCCLNGVDVEGKTALFIACEEAYTKIVKLLIDNNADIYKVDSNGINPMHAACCAGNNDIVSLFISKDSDLNMIDVDLETPLHKACRKGSADVIQNLLAFGADINKANRDAHTPAHIARTEGGIMDEHILKSLEKMK</sequence>
<feature type="repeat" description="ANK" evidence="3">
    <location>
        <begin position="355"/>
        <end position="387"/>
    </location>
</feature>
<dbReference type="PRINTS" id="PR01415">
    <property type="entry name" value="ANKYRIN"/>
</dbReference>
<dbReference type="PROSITE" id="PS50297">
    <property type="entry name" value="ANK_REP_REGION"/>
    <property type="match status" value="6"/>
</dbReference>
<comment type="caution">
    <text evidence="4">The sequence shown here is derived from an EMBL/GenBank/DDBJ whole genome shotgun (WGS) entry which is preliminary data.</text>
</comment>
<dbReference type="InterPro" id="IPR036770">
    <property type="entry name" value="Ankyrin_rpt-contain_sf"/>
</dbReference>
<feature type="repeat" description="ANK" evidence="3">
    <location>
        <begin position="161"/>
        <end position="193"/>
    </location>
</feature>
<dbReference type="PANTHER" id="PTHR24166:SF48">
    <property type="entry name" value="PROTEIN VAPYRIN"/>
    <property type="match status" value="1"/>
</dbReference>
<keyword evidence="5" id="KW-1185">Reference proteome</keyword>
<evidence type="ECO:0000256" key="3">
    <source>
        <dbReference type="PROSITE-ProRule" id="PRU00023"/>
    </source>
</evidence>
<dbReference type="SMART" id="SM00248">
    <property type="entry name" value="ANK"/>
    <property type="match status" value="7"/>
</dbReference>
<dbReference type="PANTHER" id="PTHR24166">
    <property type="entry name" value="ROLLING PEBBLES, ISOFORM B"/>
    <property type="match status" value="1"/>
</dbReference>
<proteinExistence type="predicted"/>
<reference evidence="4" key="1">
    <citation type="submission" date="2021-03" db="EMBL/GenBank/DDBJ databases">
        <authorList>
            <person name="Bekaert M."/>
        </authorList>
    </citation>
    <scope>NUCLEOTIDE SEQUENCE</scope>
</reference>
<dbReference type="Gene3D" id="1.25.40.20">
    <property type="entry name" value="Ankyrin repeat-containing domain"/>
    <property type="match status" value="2"/>
</dbReference>
<dbReference type="InterPro" id="IPR002110">
    <property type="entry name" value="Ankyrin_rpt"/>
</dbReference>
<dbReference type="Pfam" id="PF12796">
    <property type="entry name" value="Ank_2"/>
    <property type="match status" value="2"/>
</dbReference>
<accession>A0A8S3R144</accession>